<organism evidence="5 6">
    <name type="scientific">Dehalobacterium formicoaceticum</name>
    <dbReference type="NCBI Taxonomy" id="51515"/>
    <lineage>
        <taxon>Bacteria</taxon>
        <taxon>Bacillati</taxon>
        <taxon>Bacillota</taxon>
        <taxon>Clostridia</taxon>
        <taxon>Eubacteriales</taxon>
        <taxon>Peptococcaceae</taxon>
        <taxon>Dehalobacterium</taxon>
    </lineage>
</organism>
<dbReference type="Pfam" id="PF13336">
    <property type="entry name" value="AcetylCoA_hyd_C"/>
    <property type="match status" value="1"/>
</dbReference>
<evidence type="ECO:0000256" key="1">
    <source>
        <dbReference type="ARBA" id="ARBA00009632"/>
    </source>
</evidence>
<evidence type="ECO:0000256" key="2">
    <source>
        <dbReference type="ARBA" id="ARBA00022679"/>
    </source>
</evidence>
<comment type="caution">
    <text evidence="5">The sequence shown here is derived from an EMBL/GenBank/DDBJ whole genome shotgun (WGS) entry which is preliminary data.</text>
</comment>
<sequence>MNSIILEPQGFAWEKDYFNKLVSLKEAAAVVKSGDHVAVAQASSAAKQLINALCARKDELEDVEVYGGNFFEPFALLRGEFKGHLNFHTFFMQGYERNFLKEGNIDVSSIPVRELDYWYKDVAKLNVALLEVSPPNKDGYMSVGPAGGQHTPHLVDAATTVIVCVNKQVPFVNGIKGALIPVSEVDYIAEADDPMFSIVYPPASEIELRMGKFIADKIHDGDCIQVGIGGVANAICDCLLDKNDLGLHSEMISDGVMKLFKNGNLTGKRKQIDVGLMPTGGGIGTPELFKWMSDTPELILTPGTYVNDPIVIAQNNNQVSINSAIMIDLTGQLCAENYGYGQFSGIGGHLDFAIGASLSKGGKSFITMPSINKDKKTSVVSSKIVSVLPPGAAVTTPRALAQYIVTEYGIVNLKCRSLSERAKLMISIAHPDFRDQLTQEAKDIGLIK</sequence>
<gene>
    <name evidence="5" type="ORF">NVS47_15775</name>
</gene>
<dbReference type="InterPro" id="IPR046433">
    <property type="entry name" value="ActCoA_hydro"/>
</dbReference>
<comment type="similarity">
    <text evidence="1">Belongs to the acetyl-CoA hydrolase/transferase family.</text>
</comment>
<dbReference type="PANTHER" id="PTHR21432">
    <property type="entry name" value="ACETYL-COA HYDROLASE-RELATED"/>
    <property type="match status" value="1"/>
</dbReference>
<keyword evidence="2" id="KW-0808">Transferase</keyword>
<dbReference type="InterPro" id="IPR026888">
    <property type="entry name" value="AcetylCoA_hyd_C"/>
</dbReference>
<dbReference type="SUPFAM" id="SSF100950">
    <property type="entry name" value="NagB/RpiA/CoA transferase-like"/>
    <property type="match status" value="2"/>
</dbReference>
<feature type="domain" description="Acetyl-CoA hydrolase/transferase C-terminal" evidence="4">
    <location>
        <begin position="284"/>
        <end position="441"/>
    </location>
</feature>
<accession>A0ABT1Y7T9</accession>
<dbReference type="Gene3D" id="3.40.1080.20">
    <property type="entry name" value="Acetyl-CoA hydrolase/transferase C-terminal domain"/>
    <property type="match status" value="1"/>
</dbReference>
<keyword evidence="5" id="KW-0378">Hydrolase</keyword>
<dbReference type="EMBL" id="JANPWE010000014">
    <property type="protein sequence ID" value="MCR6546951.1"/>
    <property type="molecule type" value="Genomic_DNA"/>
</dbReference>
<dbReference type="RefSeq" id="WP_089610527.1">
    <property type="nucleotide sequence ID" value="NZ_CP022121.1"/>
</dbReference>
<dbReference type="InterPro" id="IPR037171">
    <property type="entry name" value="NagB/RpiA_transferase-like"/>
</dbReference>
<evidence type="ECO:0000313" key="6">
    <source>
        <dbReference type="Proteomes" id="UP001524944"/>
    </source>
</evidence>
<proteinExistence type="inferred from homology"/>
<dbReference type="PANTHER" id="PTHR21432:SF20">
    <property type="entry name" value="ACETYL-COA HYDROLASE"/>
    <property type="match status" value="1"/>
</dbReference>
<evidence type="ECO:0000259" key="4">
    <source>
        <dbReference type="Pfam" id="PF13336"/>
    </source>
</evidence>
<dbReference type="Pfam" id="PF02550">
    <property type="entry name" value="AcetylCoA_hydro"/>
    <property type="match status" value="1"/>
</dbReference>
<keyword evidence="6" id="KW-1185">Reference proteome</keyword>
<dbReference type="GO" id="GO:0016787">
    <property type="term" value="F:hydrolase activity"/>
    <property type="evidence" value="ECO:0007669"/>
    <property type="project" value="UniProtKB-KW"/>
</dbReference>
<evidence type="ECO:0000313" key="5">
    <source>
        <dbReference type="EMBL" id="MCR6546951.1"/>
    </source>
</evidence>
<dbReference type="Proteomes" id="UP001524944">
    <property type="component" value="Unassembled WGS sequence"/>
</dbReference>
<dbReference type="Gene3D" id="3.40.1080.10">
    <property type="entry name" value="Glutaconate Coenzyme A-transferase"/>
    <property type="match status" value="1"/>
</dbReference>
<name>A0ABT1Y7T9_9FIRM</name>
<evidence type="ECO:0000259" key="3">
    <source>
        <dbReference type="Pfam" id="PF02550"/>
    </source>
</evidence>
<dbReference type="InterPro" id="IPR038460">
    <property type="entry name" value="AcetylCoA_hyd_C_sf"/>
</dbReference>
<reference evidence="5 6" key="1">
    <citation type="submission" date="2022-08" db="EMBL/GenBank/DDBJ databases">
        <title>Proteogenomics of the novel Dehalobacterium formicoaceticum strain EZ94 highlights a key role of methyltransferases during anaerobic dichloromethane degradation.</title>
        <authorList>
            <person name="Wasmund K."/>
        </authorList>
    </citation>
    <scope>NUCLEOTIDE SEQUENCE [LARGE SCALE GENOMIC DNA]</scope>
    <source>
        <strain evidence="5 6">EZ94</strain>
    </source>
</reference>
<protein>
    <submittedName>
        <fullName evidence="5">Acetyl-CoA hydrolase/transferase family protein</fullName>
    </submittedName>
</protein>
<dbReference type="Gene3D" id="3.30.750.70">
    <property type="entry name" value="4-hydroxybutyrate coenzyme like domains"/>
    <property type="match status" value="1"/>
</dbReference>
<dbReference type="InterPro" id="IPR003702">
    <property type="entry name" value="ActCoA_hydro_N"/>
</dbReference>
<feature type="domain" description="Acetyl-CoA hydrolase/transferase N-terminal" evidence="3">
    <location>
        <begin position="14"/>
        <end position="195"/>
    </location>
</feature>